<dbReference type="FunFam" id="1.20.1070.10:FF:000231">
    <property type="entry name" value="Allatostatin C receptor 1"/>
    <property type="match status" value="1"/>
</dbReference>
<dbReference type="InterPro" id="IPR000276">
    <property type="entry name" value="GPCR_Rhodpsn"/>
</dbReference>
<dbReference type="VEuPathDB" id="VectorBase:ACHR000797"/>
<dbReference type="CDD" id="cd15094">
    <property type="entry name" value="7tmA_AstC_insect"/>
    <property type="match status" value="1"/>
</dbReference>
<keyword evidence="17" id="KW-1185">Reference proteome</keyword>
<evidence type="ECO:0000256" key="3">
    <source>
        <dbReference type="ARBA" id="ARBA00022475"/>
    </source>
</evidence>
<evidence type="ECO:0000259" key="15">
    <source>
        <dbReference type="PROSITE" id="PS50262"/>
    </source>
</evidence>
<dbReference type="EnsemblMetazoa" id="ACHR000797-RA">
    <property type="protein sequence ID" value="ACHR000797-PA"/>
    <property type="gene ID" value="ACHR000797"/>
</dbReference>
<keyword evidence="10" id="KW-0325">Glycoprotein</keyword>
<organism evidence="16 17">
    <name type="scientific">Anopheles christyi</name>
    <dbReference type="NCBI Taxonomy" id="43041"/>
    <lineage>
        <taxon>Eukaryota</taxon>
        <taxon>Metazoa</taxon>
        <taxon>Ecdysozoa</taxon>
        <taxon>Arthropoda</taxon>
        <taxon>Hexapoda</taxon>
        <taxon>Insecta</taxon>
        <taxon>Pterygota</taxon>
        <taxon>Neoptera</taxon>
        <taxon>Endopterygota</taxon>
        <taxon>Diptera</taxon>
        <taxon>Nematocera</taxon>
        <taxon>Culicoidea</taxon>
        <taxon>Culicidae</taxon>
        <taxon>Anophelinae</taxon>
        <taxon>Anopheles</taxon>
    </lineage>
</organism>
<dbReference type="STRING" id="43041.A0A182JQL4"/>
<dbReference type="GO" id="GO:0043005">
    <property type="term" value="C:neuron projection"/>
    <property type="evidence" value="ECO:0007669"/>
    <property type="project" value="TreeGrafter"/>
</dbReference>
<reference evidence="16" key="2">
    <citation type="submission" date="2020-05" db="UniProtKB">
        <authorList>
            <consortium name="EnsemblMetazoa"/>
        </authorList>
    </citation>
    <scope>IDENTIFICATION</scope>
    <source>
        <strain evidence="16">ACHKN1017</strain>
    </source>
</reference>
<reference evidence="17" key="1">
    <citation type="submission" date="2013-03" db="EMBL/GenBank/DDBJ databases">
        <title>The Genome Sequence of Anopheles christyi ACHKN1017.</title>
        <authorList>
            <consortium name="The Broad Institute Genomics Platform"/>
            <person name="Neafsey D.E."/>
            <person name="Besansky N."/>
            <person name="Walker B."/>
            <person name="Young S.K."/>
            <person name="Zeng Q."/>
            <person name="Gargeya S."/>
            <person name="Fitzgerald M."/>
            <person name="Haas B."/>
            <person name="Abouelleil A."/>
            <person name="Allen A.W."/>
            <person name="Alvarado L."/>
            <person name="Arachchi H.M."/>
            <person name="Berlin A.M."/>
            <person name="Chapman S.B."/>
            <person name="Gainer-Dewar J."/>
            <person name="Goldberg J."/>
            <person name="Griggs A."/>
            <person name="Gujja S."/>
            <person name="Hansen M."/>
            <person name="Howarth C."/>
            <person name="Imamovic A."/>
            <person name="Ireland A."/>
            <person name="Larimer J."/>
            <person name="McCowan C."/>
            <person name="Murphy C."/>
            <person name="Pearson M."/>
            <person name="Poon T.W."/>
            <person name="Priest M."/>
            <person name="Roberts A."/>
            <person name="Saif S."/>
            <person name="Shea T."/>
            <person name="Sisk P."/>
            <person name="Sykes S."/>
            <person name="Wortman J."/>
            <person name="Nusbaum C."/>
            <person name="Birren B."/>
        </authorList>
    </citation>
    <scope>NUCLEOTIDE SEQUENCE [LARGE SCALE GENOMIC DNA]</scope>
    <source>
        <strain evidence="17">ACHKN1017</strain>
    </source>
</reference>
<evidence type="ECO:0000313" key="17">
    <source>
        <dbReference type="Proteomes" id="UP000075881"/>
    </source>
</evidence>
<evidence type="ECO:0000256" key="9">
    <source>
        <dbReference type="ARBA" id="ARBA00023170"/>
    </source>
</evidence>
<dbReference type="InterPro" id="IPR017452">
    <property type="entry name" value="GPCR_Rhodpsn_7TM"/>
</dbReference>
<feature type="domain" description="G-protein coupled receptors family 1 profile" evidence="15">
    <location>
        <begin position="186"/>
        <end position="441"/>
    </location>
</feature>
<feature type="compositionally biased region" description="Low complexity" evidence="13">
    <location>
        <begin position="510"/>
        <end position="553"/>
    </location>
</feature>
<keyword evidence="4 12" id="KW-0812">Transmembrane</keyword>
<evidence type="ECO:0000256" key="11">
    <source>
        <dbReference type="ARBA" id="ARBA00023224"/>
    </source>
</evidence>
<feature type="transmembrane region" description="Helical" evidence="14">
    <location>
        <begin position="207"/>
        <end position="231"/>
    </location>
</feature>
<accession>A0A182JQL4</accession>
<dbReference type="Proteomes" id="UP000075881">
    <property type="component" value="Unassembled WGS sequence"/>
</dbReference>
<comment type="similarity">
    <text evidence="2 12">Belongs to the G-protein coupled receptor 1 family.</text>
</comment>
<evidence type="ECO:0000256" key="10">
    <source>
        <dbReference type="ARBA" id="ARBA00023180"/>
    </source>
</evidence>
<sequence>MDWNGTTSGTVDLLVSAGTVALSTLAPGTGVPTDGPYASTGAATGTDTTGMTVSASDITIASAAHYHGGIPFPSELLTFLRQTTTIASSSSASAMPSLGVTNFSTFLSNITLRALTASAAGGGTGGSGTSSAEFTANLSRRFPHHPFFSTFFNDSALDICPSIQMPVGNVISMILYALVAIVGLFGNTLVIYVVLRFSKMQTVTNMYILNLAIADQCFLIGIPFLITTMHLGEWTFGNAMCKAYMVSTSITQFTSSIFLFIMSADRYIAVCHPISSPRFRTPLVSKAVSAIAWTASALIMLPVMLYANTIHREKDKMSCNIMWPSETGANSGSTFTLYSLILGFAIPLTLILMFYYLVIRKLRTVGPKSKSKEKKRSHRKVTKLVLTVITVYVLCWLPYWISQVALINSPPDICKSRLEITVFVLVSWLGYSNSAMNPILYAFLSDNFKKSFLKACTCAKGKEINAQLQIENSFFPRFARNRGSERGNSTKVLQSNHRPNRAGVPDAAGHQQQHQQHQHQQQQQAHQQSNDVLANNNNVSNVNNNSSQASTANGKSGGFQNGSSSTAMTYGGMSLDQSSIVRGCGPSTSVTTIQSSAQQPQSVAPLVPISSRALEGDNEGGDPPATGYCRPPVLHTDL</sequence>
<dbReference type="PROSITE" id="PS00237">
    <property type="entry name" value="G_PROTEIN_RECEP_F1_1"/>
    <property type="match status" value="1"/>
</dbReference>
<feature type="transmembrane region" description="Helical" evidence="14">
    <location>
        <begin position="380"/>
        <end position="401"/>
    </location>
</feature>
<dbReference type="PANTHER" id="PTHR24229">
    <property type="entry name" value="NEUROPEPTIDES RECEPTOR"/>
    <property type="match status" value="1"/>
</dbReference>
<evidence type="ECO:0000256" key="7">
    <source>
        <dbReference type="ARBA" id="ARBA00023136"/>
    </source>
</evidence>
<feature type="region of interest" description="Disordered" evidence="13">
    <location>
        <begin position="480"/>
        <end position="560"/>
    </location>
</feature>
<protein>
    <recommendedName>
        <fullName evidence="15">G-protein coupled receptors family 1 profile domain-containing protein</fullName>
    </recommendedName>
</protein>
<feature type="compositionally biased region" description="Polar residues" evidence="13">
    <location>
        <begin position="486"/>
        <end position="497"/>
    </location>
</feature>
<evidence type="ECO:0000313" key="16">
    <source>
        <dbReference type="EnsemblMetazoa" id="ACHR000797-PA"/>
    </source>
</evidence>
<feature type="transmembrane region" description="Helical" evidence="14">
    <location>
        <begin position="173"/>
        <end position="195"/>
    </location>
</feature>
<feature type="transmembrane region" description="Helical" evidence="14">
    <location>
        <begin position="335"/>
        <end position="359"/>
    </location>
</feature>
<evidence type="ECO:0000256" key="13">
    <source>
        <dbReference type="SAM" id="MobiDB-lite"/>
    </source>
</evidence>
<keyword evidence="9 12" id="KW-0675">Receptor</keyword>
<keyword evidence="3" id="KW-1003">Cell membrane</keyword>
<dbReference type="PRINTS" id="PR00246">
    <property type="entry name" value="SOMATOSTATNR"/>
</dbReference>
<evidence type="ECO:0000256" key="12">
    <source>
        <dbReference type="RuleBase" id="RU000688"/>
    </source>
</evidence>
<evidence type="ECO:0000256" key="8">
    <source>
        <dbReference type="ARBA" id="ARBA00023157"/>
    </source>
</evidence>
<keyword evidence="8" id="KW-1015">Disulfide bond</keyword>
<dbReference type="GO" id="GO:0005886">
    <property type="term" value="C:plasma membrane"/>
    <property type="evidence" value="ECO:0007669"/>
    <property type="project" value="UniProtKB-SubCell"/>
</dbReference>
<evidence type="ECO:0000256" key="4">
    <source>
        <dbReference type="ARBA" id="ARBA00022692"/>
    </source>
</evidence>
<dbReference type="GO" id="GO:0042277">
    <property type="term" value="F:peptide binding"/>
    <property type="evidence" value="ECO:0007669"/>
    <property type="project" value="TreeGrafter"/>
</dbReference>
<evidence type="ECO:0000256" key="5">
    <source>
        <dbReference type="ARBA" id="ARBA00022989"/>
    </source>
</evidence>
<evidence type="ECO:0000256" key="14">
    <source>
        <dbReference type="SAM" id="Phobius"/>
    </source>
</evidence>
<dbReference type="Pfam" id="PF00001">
    <property type="entry name" value="7tm_1"/>
    <property type="match status" value="1"/>
</dbReference>
<proteinExistence type="inferred from homology"/>
<dbReference type="Gene3D" id="1.20.1070.10">
    <property type="entry name" value="Rhodopsin 7-helix transmembrane proteins"/>
    <property type="match status" value="1"/>
</dbReference>
<keyword evidence="6 12" id="KW-0297">G-protein coupled receptor</keyword>
<feature type="transmembrane region" description="Helical" evidence="14">
    <location>
        <begin position="243"/>
        <end position="262"/>
    </location>
</feature>
<dbReference type="PANTHER" id="PTHR24229:SF40">
    <property type="entry name" value="ALLATOSTATIN C RECEPTOR 1-RELATED"/>
    <property type="match status" value="1"/>
</dbReference>
<evidence type="ECO:0000256" key="2">
    <source>
        <dbReference type="ARBA" id="ARBA00010663"/>
    </source>
</evidence>
<feature type="transmembrane region" description="Helical" evidence="14">
    <location>
        <begin position="283"/>
        <end position="307"/>
    </location>
</feature>
<comment type="subcellular location">
    <subcellularLocation>
        <location evidence="1">Cell membrane</location>
        <topology evidence="1">Multi-pass membrane protein</topology>
    </subcellularLocation>
</comment>
<dbReference type="AlphaFoldDB" id="A0A182JQL4"/>
<feature type="region of interest" description="Disordered" evidence="13">
    <location>
        <begin position="612"/>
        <end position="638"/>
    </location>
</feature>
<dbReference type="PROSITE" id="PS50262">
    <property type="entry name" value="G_PROTEIN_RECEP_F1_2"/>
    <property type="match status" value="1"/>
</dbReference>
<evidence type="ECO:0000256" key="6">
    <source>
        <dbReference type="ARBA" id="ARBA00023040"/>
    </source>
</evidence>
<dbReference type="InterPro" id="IPR000586">
    <property type="entry name" value="Somatstn_rcpt"/>
</dbReference>
<dbReference type="GO" id="GO:0004994">
    <property type="term" value="F:somatostatin receptor activity"/>
    <property type="evidence" value="ECO:0007669"/>
    <property type="project" value="InterPro"/>
</dbReference>
<feature type="transmembrane region" description="Helical" evidence="14">
    <location>
        <begin position="421"/>
        <end position="444"/>
    </location>
</feature>
<dbReference type="PRINTS" id="PR00237">
    <property type="entry name" value="GPCRRHODOPSN"/>
</dbReference>
<keyword evidence="7 14" id="KW-0472">Membrane</keyword>
<keyword evidence="5 14" id="KW-1133">Transmembrane helix</keyword>
<evidence type="ECO:0000256" key="1">
    <source>
        <dbReference type="ARBA" id="ARBA00004651"/>
    </source>
</evidence>
<dbReference type="SMART" id="SM01381">
    <property type="entry name" value="7TM_GPCR_Srsx"/>
    <property type="match status" value="1"/>
</dbReference>
<keyword evidence="11 12" id="KW-0807">Transducer</keyword>
<dbReference type="SUPFAM" id="SSF81321">
    <property type="entry name" value="Family A G protein-coupled receptor-like"/>
    <property type="match status" value="1"/>
</dbReference>
<name>A0A182JQL4_9DIPT</name>